<evidence type="ECO:0000256" key="3">
    <source>
        <dbReference type="ARBA" id="ARBA00022679"/>
    </source>
</evidence>
<dbReference type="GO" id="GO:0030170">
    <property type="term" value="F:pyridoxal phosphate binding"/>
    <property type="evidence" value="ECO:0007669"/>
    <property type="project" value="InterPro"/>
</dbReference>
<dbReference type="Proteomes" id="UP000234145">
    <property type="component" value="Unassembled WGS sequence"/>
</dbReference>
<dbReference type="AlphaFoldDB" id="A0A2H9PAV4"/>
<evidence type="ECO:0000313" key="6">
    <source>
        <dbReference type="EMBL" id="PIZ15713.1"/>
    </source>
</evidence>
<dbReference type="Pfam" id="PF00202">
    <property type="entry name" value="Aminotran_3"/>
    <property type="match status" value="1"/>
</dbReference>
<evidence type="ECO:0000256" key="4">
    <source>
        <dbReference type="ARBA" id="ARBA00022898"/>
    </source>
</evidence>
<comment type="similarity">
    <text evidence="1 5">Belongs to the class-III pyridoxal-phosphate-dependent aminotransferase family.</text>
</comment>
<dbReference type="PANTHER" id="PTHR43094">
    <property type="entry name" value="AMINOTRANSFERASE"/>
    <property type="match status" value="1"/>
</dbReference>
<reference evidence="7" key="1">
    <citation type="submission" date="2017-09" db="EMBL/GenBank/DDBJ databases">
        <title>Depth-based differentiation of microbial function through sediment-hosted aquifers and enrichment of novel symbionts in the deep terrestrial subsurface.</title>
        <authorList>
            <person name="Probst A.J."/>
            <person name="Ladd B."/>
            <person name="Jarett J.K."/>
            <person name="Geller-Mcgrath D.E."/>
            <person name="Sieber C.M.K."/>
            <person name="Emerson J.B."/>
            <person name="Anantharaman K."/>
            <person name="Thomas B.C."/>
            <person name="Malmstrom R."/>
            <person name="Stieglmeier M."/>
            <person name="Klingl A."/>
            <person name="Woyke T."/>
            <person name="Ryan C.M."/>
            <person name="Banfield J.F."/>
        </authorList>
    </citation>
    <scope>NUCLEOTIDE SEQUENCE [LARGE SCALE GENOMIC DNA]</scope>
</reference>
<name>A0A2H9PAV4_9BACT</name>
<proteinExistence type="inferred from homology"/>
<dbReference type="InterPro" id="IPR015422">
    <property type="entry name" value="PyrdxlP-dep_Trfase_small"/>
</dbReference>
<organism evidence="6 7">
    <name type="scientific">Candidatus Desantisbacteria bacterium CG_4_10_14_0_8_um_filter_39_17</name>
    <dbReference type="NCBI Taxonomy" id="1974542"/>
    <lineage>
        <taxon>Bacteria</taxon>
        <taxon>Candidatus Desantisiibacteriota</taxon>
    </lineage>
</organism>
<evidence type="ECO:0000313" key="7">
    <source>
        <dbReference type="Proteomes" id="UP000234145"/>
    </source>
</evidence>
<gene>
    <name evidence="6" type="ORF">COY51_04590</name>
</gene>
<dbReference type="CDD" id="cd00610">
    <property type="entry name" value="OAT_like"/>
    <property type="match status" value="1"/>
</dbReference>
<keyword evidence="2 6" id="KW-0032">Aminotransferase</keyword>
<keyword evidence="3 6" id="KW-0808">Transferase</keyword>
<protein>
    <submittedName>
        <fullName evidence="6">Aspartate aminotransferase family protein</fullName>
    </submittedName>
</protein>
<dbReference type="PANTHER" id="PTHR43094:SF1">
    <property type="entry name" value="AMINOTRANSFERASE CLASS-III"/>
    <property type="match status" value="1"/>
</dbReference>
<dbReference type="EMBL" id="PFMS01000075">
    <property type="protein sequence ID" value="PIZ15713.1"/>
    <property type="molecule type" value="Genomic_DNA"/>
</dbReference>
<comment type="caution">
    <text evidence="6">The sequence shown here is derived from an EMBL/GenBank/DDBJ whole genome shotgun (WGS) entry which is preliminary data.</text>
</comment>
<accession>A0A2H9PAV4</accession>
<dbReference type="GO" id="GO:0008483">
    <property type="term" value="F:transaminase activity"/>
    <property type="evidence" value="ECO:0007669"/>
    <property type="project" value="UniProtKB-KW"/>
</dbReference>
<evidence type="ECO:0000256" key="1">
    <source>
        <dbReference type="ARBA" id="ARBA00008954"/>
    </source>
</evidence>
<dbReference type="Gene3D" id="3.40.640.10">
    <property type="entry name" value="Type I PLP-dependent aspartate aminotransferase-like (Major domain)"/>
    <property type="match status" value="1"/>
</dbReference>
<dbReference type="InterPro" id="IPR015424">
    <property type="entry name" value="PyrdxlP-dep_Trfase"/>
</dbReference>
<dbReference type="InterPro" id="IPR005814">
    <property type="entry name" value="Aminotrans_3"/>
</dbReference>
<sequence>MEEKEKLIESAKKYVWTSLSEYADIEKEVKIFVKGEGCYLTDINGKEYLDTFASLLTTICGHHRPEVAKAVQEQMEKLEFFPSYHDCYTVPVIKLAEKLAEIAPGDLSVSFFVNDGSEANESAIKMAKQYFWQKGEKNRYKIISRRYSYHGATYGALSATGLPDFVEPFHPLVPGFVKAMSTFCYHCELGLEPSSCNLACLKNMEQTILGEKPGTVAAVIVDPIPGSNTGYPVPPDGYIPGLRALCDKYGILLIFDEVQVGFGKTGKMFACENWNVVPDFLCLAKGFTGGYLPMGVVIVKEGIANEFRKPGKDFHHGFTFSGNPTIACVVLKVIEIIKKENLVQKAVETGKYLEENLRILYEYPVVGDIRGIGMLWAVELVEDRKTKKPLDSKLKVGTWIRDYCWKKGMILRNNAEILVIAPALIMTREQVDFMIDIIDEAIREAIKHFKF</sequence>
<keyword evidence="4 5" id="KW-0663">Pyridoxal phosphate</keyword>
<dbReference type="PIRSF" id="PIRSF000521">
    <property type="entry name" value="Transaminase_4ab_Lys_Orn"/>
    <property type="match status" value="1"/>
</dbReference>
<dbReference type="InterPro" id="IPR015421">
    <property type="entry name" value="PyrdxlP-dep_Trfase_major"/>
</dbReference>
<dbReference type="Gene3D" id="3.90.1150.10">
    <property type="entry name" value="Aspartate Aminotransferase, domain 1"/>
    <property type="match status" value="1"/>
</dbReference>
<dbReference type="FunFam" id="3.40.640.10:FF:000014">
    <property type="entry name" value="Adenosylmethionine-8-amino-7-oxononanoate aminotransferase, probable"/>
    <property type="match status" value="1"/>
</dbReference>
<evidence type="ECO:0000256" key="2">
    <source>
        <dbReference type="ARBA" id="ARBA00022576"/>
    </source>
</evidence>
<dbReference type="SUPFAM" id="SSF53383">
    <property type="entry name" value="PLP-dependent transferases"/>
    <property type="match status" value="1"/>
</dbReference>
<evidence type="ECO:0000256" key="5">
    <source>
        <dbReference type="RuleBase" id="RU003560"/>
    </source>
</evidence>